<dbReference type="PROSITE" id="PS50823">
    <property type="entry name" value="KH_TYPE_2"/>
    <property type="match status" value="1"/>
</dbReference>
<dbReference type="AlphaFoldDB" id="A0A9D1NDP1"/>
<dbReference type="GO" id="GO:0003729">
    <property type="term" value="F:mRNA binding"/>
    <property type="evidence" value="ECO:0007669"/>
    <property type="project" value="UniProtKB-UniRule"/>
</dbReference>
<dbReference type="InterPro" id="IPR001351">
    <property type="entry name" value="Ribosomal_uS3_C"/>
</dbReference>
<evidence type="ECO:0000256" key="7">
    <source>
        <dbReference type="ARBA" id="ARBA00035257"/>
    </source>
</evidence>
<dbReference type="SUPFAM" id="SSF54821">
    <property type="entry name" value="Ribosomal protein S3 C-terminal domain"/>
    <property type="match status" value="1"/>
</dbReference>
<sequence>MGQKVNPIGLRLGVNKSWDSTWYASKKDFAKFVKEDNEIRKFIKKKYANCAISKIEIERTATKLIINIYTGRPGMLIGTKGAGADQLRKELAKFTSAGTNLIVNIKEVKKPDLDAVLVAESIVAQLEKRVAFRRCLKQAIQRVMKAGAKGCKVQVSGVVDGANSIARTEHYMEGSLPLHTLRADVDYGVASAYTNYGKLGVKCWIYKGEILSKEEKSDVNA</sequence>
<dbReference type="NCBIfam" id="TIGR01009">
    <property type="entry name" value="rpsC_bact"/>
    <property type="match status" value="1"/>
</dbReference>
<evidence type="ECO:0000256" key="6">
    <source>
        <dbReference type="ARBA" id="ARBA00024998"/>
    </source>
</evidence>
<dbReference type="GO" id="GO:0019843">
    <property type="term" value="F:rRNA binding"/>
    <property type="evidence" value="ECO:0007669"/>
    <property type="project" value="UniProtKB-UniRule"/>
</dbReference>
<dbReference type="Pfam" id="PF07650">
    <property type="entry name" value="KH_2"/>
    <property type="match status" value="1"/>
</dbReference>
<dbReference type="PANTHER" id="PTHR11760">
    <property type="entry name" value="30S/40S RIBOSOMAL PROTEIN S3"/>
    <property type="match status" value="1"/>
</dbReference>
<feature type="domain" description="KH type-2" evidence="10">
    <location>
        <begin position="39"/>
        <end position="109"/>
    </location>
</feature>
<dbReference type="Pfam" id="PF00189">
    <property type="entry name" value="Ribosomal_S3_C"/>
    <property type="match status" value="1"/>
</dbReference>
<proteinExistence type="inferred from homology"/>
<dbReference type="Proteomes" id="UP000886861">
    <property type="component" value="Unassembled WGS sequence"/>
</dbReference>
<reference evidence="11" key="1">
    <citation type="submission" date="2020-10" db="EMBL/GenBank/DDBJ databases">
        <authorList>
            <person name="Gilroy R."/>
        </authorList>
    </citation>
    <scope>NUCLEOTIDE SEQUENCE</scope>
    <source>
        <strain evidence="11">CHK186-9395</strain>
    </source>
</reference>
<evidence type="ECO:0000256" key="1">
    <source>
        <dbReference type="ARBA" id="ARBA00010761"/>
    </source>
</evidence>
<evidence type="ECO:0000256" key="9">
    <source>
        <dbReference type="RuleBase" id="RU003624"/>
    </source>
</evidence>
<dbReference type="FunFam" id="3.30.300.20:FF:000001">
    <property type="entry name" value="30S ribosomal protein S3"/>
    <property type="match status" value="1"/>
</dbReference>
<dbReference type="PANTHER" id="PTHR11760:SF19">
    <property type="entry name" value="SMALL RIBOSOMAL SUBUNIT PROTEIN US3C"/>
    <property type="match status" value="1"/>
</dbReference>
<dbReference type="InterPro" id="IPR005704">
    <property type="entry name" value="Ribosomal_uS3_bac-typ"/>
</dbReference>
<evidence type="ECO:0000256" key="2">
    <source>
        <dbReference type="ARBA" id="ARBA00022730"/>
    </source>
</evidence>
<comment type="function">
    <text evidence="6 8">Binds the lower part of the 30S subunit head. Binds mRNA in the 70S ribosome, positioning it for translation.</text>
</comment>
<dbReference type="InterPro" id="IPR057258">
    <property type="entry name" value="Ribosomal_uS3"/>
</dbReference>
<dbReference type="HAMAP" id="MF_01309_B">
    <property type="entry name" value="Ribosomal_uS3_B"/>
    <property type="match status" value="1"/>
</dbReference>
<dbReference type="CDD" id="cd02412">
    <property type="entry name" value="KH-II_30S_S3"/>
    <property type="match status" value="1"/>
</dbReference>
<accession>A0A9D1NDP1</accession>
<dbReference type="Gene3D" id="3.30.300.20">
    <property type="match status" value="1"/>
</dbReference>
<keyword evidence="4 8" id="KW-0689">Ribosomal protein</keyword>
<evidence type="ECO:0000259" key="10">
    <source>
        <dbReference type="PROSITE" id="PS50823"/>
    </source>
</evidence>
<dbReference type="InterPro" id="IPR036419">
    <property type="entry name" value="Ribosomal_S3_C_sf"/>
</dbReference>
<dbReference type="GO" id="GO:0006412">
    <property type="term" value="P:translation"/>
    <property type="evidence" value="ECO:0007669"/>
    <property type="project" value="UniProtKB-UniRule"/>
</dbReference>
<evidence type="ECO:0000256" key="5">
    <source>
        <dbReference type="ARBA" id="ARBA00023274"/>
    </source>
</evidence>
<reference evidence="11" key="2">
    <citation type="journal article" date="2021" name="PeerJ">
        <title>Extensive microbial diversity within the chicken gut microbiome revealed by metagenomics and culture.</title>
        <authorList>
            <person name="Gilroy R."/>
            <person name="Ravi A."/>
            <person name="Getino M."/>
            <person name="Pursley I."/>
            <person name="Horton D.L."/>
            <person name="Alikhan N.F."/>
            <person name="Baker D."/>
            <person name="Gharbi K."/>
            <person name="Hall N."/>
            <person name="Watson M."/>
            <person name="Adriaenssens E.M."/>
            <person name="Foster-Nyarko E."/>
            <person name="Jarju S."/>
            <person name="Secka A."/>
            <person name="Antonio M."/>
            <person name="Oren A."/>
            <person name="Chaudhuri R.R."/>
            <person name="La Ragione R."/>
            <person name="Hildebrand F."/>
            <person name="Pallen M.J."/>
        </authorList>
    </citation>
    <scope>NUCLEOTIDE SEQUENCE</scope>
    <source>
        <strain evidence="11">CHK186-9395</strain>
    </source>
</reference>
<comment type="caution">
    <text evidence="11">The sequence shown here is derived from an EMBL/GenBank/DDBJ whole genome shotgun (WGS) entry which is preliminary data.</text>
</comment>
<evidence type="ECO:0000256" key="3">
    <source>
        <dbReference type="ARBA" id="ARBA00022884"/>
    </source>
</evidence>
<dbReference type="PROSITE" id="PS00548">
    <property type="entry name" value="RIBOSOMAL_S3"/>
    <property type="match status" value="1"/>
</dbReference>
<comment type="subunit">
    <text evidence="8">Part of the 30S ribosomal subunit. Forms a tight complex with proteins S10 and S14.</text>
</comment>
<dbReference type="GO" id="GO:0022627">
    <property type="term" value="C:cytosolic small ribosomal subunit"/>
    <property type="evidence" value="ECO:0007669"/>
    <property type="project" value="TreeGrafter"/>
</dbReference>
<dbReference type="EMBL" id="DVOJ01000001">
    <property type="protein sequence ID" value="HIV00981.1"/>
    <property type="molecule type" value="Genomic_DNA"/>
</dbReference>
<dbReference type="InterPro" id="IPR015946">
    <property type="entry name" value="KH_dom-like_a/b"/>
</dbReference>
<dbReference type="SMART" id="SM00322">
    <property type="entry name" value="KH"/>
    <property type="match status" value="1"/>
</dbReference>
<dbReference type="InterPro" id="IPR004087">
    <property type="entry name" value="KH_dom"/>
</dbReference>
<keyword evidence="5 8" id="KW-0687">Ribonucleoprotein</keyword>
<organism evidence="11 12">
    <name type="scientific">Candidatus Caccopulliclostridium gallistercoris</name>
    <dbReference type="NCBI Taxonomy" id="2840719"/>
    <lineage>
        <taxon>Bacteria</taxon>
        <taxon>Bacillati</taxon>
        <taxon>Bacillota</taxon>
        <taxon>Clostridia</taxon>
        <taxon>Candidatus Caccopulliclostridium</taxon>
    </lineage>
</organism>
<evidence type="ECO:0000256" key="8">
    <source>
        <dbReference type="HAMAP-Rule" id="MF_01309"/>
    </source>
</evidence>
<gene>
    <name evidence="8 11" type="primary">rpsC</name>
    <name evidence="11" type="ORF">IAA62_00240</name>
</gene>
<dbReference type="SUPFAM" id="SSF54814">
    <property type="entry name" value="Prokaryotic type KH domain (KH-domain type II)"/>
    <property type="match status" value="1"/>
</dbReference>
<comment type="similarity">
    <text evidence="1 8 9">Belongs to the universal ribosomal protein uS3 family.</text>
</comment>
<dbReference type="InterPro" id="IPR009019">
    <property type="entry name" value="KH_sf_prok-type"/>
</dbReference>
<evidence type="ECO:0000256" key="4">
    <source>
        <dbReference type="ARBA" id="ARBA00022980"/>
    </source>
</evidence>
<keyword evidence="3 8" id="KW-0694">RNA-binding</keyword>
<dbReference type="InterPro" id="IPR018280">
    <property type="entry name" value="Ribosomal_uS3_CS"/>
</dbReference>
<dbReference type="Gene3D" id="3.30.1140.32">
    <property type="entry name" value="Ribosomal protein S3, C-terminal domain"/>
    <property type="match status" value="1"/>
</dbReference>
<evidence type="ECO:0000313" key="11">
    <source>
        <dbReference type="EMBL" id="HIV00981.1"/>
    </source>
</evidence>
<evidence type="ECO:0000313" key="12">
    <source>
        <dbReference type="Proteomes" id="UP000886861"/>
    </source>
</evidence>
<name>A0A9D1NDP1_9FIRM</name>
<keyword evidence="2 8" id="KW-0699">rRNA-binding</keyword>
<protein>
    <recommendedName>
        <fullName evidence="7 8">Small ribosomal subunit protein uS3</fullName>
    </recommendedName>
</protein>
<dbReference type="InterPro" id="IPR004044">
    <property type="entry name" value="KH_dom_type_2"/>
</dbReference>
<dbReference type="GO" id="GO:0003735">
    <property type="term" value="F:structural constituent of ribosome"/>
    <property type="evidence" value="ECO:0007669"/>
    <property type="project" value="InterPro"/>
</dbReference>